<keyword evidence="3" id="KW-1133">Transmembrane helix</keyword>
<name>A0A8D0GUR1_SPHPU</name>
<dbReference type="InterPro" id="IPR036770">
    <property type="entry name" value="Ankyrin_rpt-contain_sf"/>
</dbReference>
<dbReference type="GO" id="GO:0005886">
    <property type="term" value="C:plasma membrane"/>
    <property type="evidence" value="ECO:0007669"/>
    <property type="project" value="TreeGrafter"/>
</dbReference>
<feature type="transmembrane region" description="Helical" evidence="3">
    <location>
        <begin position="120"/>
        <end position="138"/>
    </location>
</feature>
<evidence type="ECO:0000256" key="2">
    <source>
        <dbReference type="ARBA" id="ARBA00023043"/>
    </source>
</evidence>
<dbReference type="PANTHER" id="PTHR10582:SF6">
    <property type="entry name" value="TRANSIENT RECEPTOR POTENTIAL CATION CHANNEL SUBFAMILY V MEMBER 3"/>
    <property type="match status" value="1"/>
</dbReference>
<dbReference type="Gene3D" id="1.25.40.20">
    <property type="entry name" value="Ankyrin repeat-containing domain"/>
    <property type="match status" value="1"/>
</dbReference>
<reference evidence="4" key="2">
    <citation type="submission" date="2025-09" db="UniProtKB">
        <authorList>
            <consortium name="Ensembl"/>
        </authorList>
    </citation>
    <scope>IDENTIFICATION</scope>
</reference>
<dbReference type="GO" id="GO:0007231">
    <property type="term" value="P:osmosensory signaling pathway"/>
    <property type="evidence" value="ECO:0007669"/>
    <property type="project" value="TreeGrafter"/>
</dbReference>
<sequence>MYHLSRKFLEWAYGPVQCSFYDLSEVDTGESHSALKIVVYNTSHERHDDMLDVEPLKELLDIKWRSFAAAMFGLSMTLYLSYLIFFTVITTYQPHPNQQDTVPNNTVEAVDFSKIEDRTWWIFMGQIYIFLVAVGLMIKTLHSSGPSNFHAPLTMGTARGLCRGAGFRLGFRMVQPAVLL</sequence>
<keyword evidence="2" id="KW-0040">ANK repeat</keyword>
<organism evidence="4 5">
    <name type="scientific">Sphenodon punctatus</name>
    <name type="common">Tuatara</name>
    <name type="synonym">Hatteria punctata</name>
    <dbReference type="NCBI Taxonomy" id="8508"/>
    <lineage>
        <taxon>Eukaryota</taxon>
        <taxon>Metazoa</taxon>
        <taxon>Chordata</taxon>
        <taxon>Craniata</taxon>
        <taxon>Vertebrata</taxon>
        <taxon>Euteleostomi</taxon>
        <taxon>Lepidosauria</taxon>
        <taxon>Sphenodontia</taxon>
        <taxon>Sphenodontidae</taxon>
        <taxon>Sphenodon</taxon>
    </lineage>
</organism>
<keyword evidence="3" id="KW-0812">Transmembrane</keyword>
<protein>
    <submittedName>
        <fullName evidence="4">Uncharacterized protein</fullName>
    </submittedName>
</protein>
<dbReference type="InterPro" id="IPR024862">
    <property type="entry name" value="TRPV"/>
</dbReference>
<feature type="transmembrane region" description="Helical" evidence="3">
    <location>
        <begin position="67"/>
        <end position="89"/>
    </location>
</feature>
<evidence type="ECO:0000313" key="5">
    <source>
        <dbReference type="Proteomes" id="UP000694392"/>
    </source>
</evidence>
<proteinExistence type="predicted"/>
<keyword evidence="5" id="KW-1185">Reference proteome</keyword>
<evidence type="ECO:0000256" key="3">
    <source>
        <dbReference type="SAM" id="Phobius"/>
    </source>
</evidence>
<dbReference type="GO" id="GO:0005929">
    <property type="term" value="C:cilium"/>
    <property type="evidence" value="ECO:0007669"/>
    <property type="project" value="TreeGrafter"/>
</dbReference>
<dbReference type="GO" id="GO:0005262">
    <property type="term" value="F:calcium channel activity"/>
    <property type="evidence" value="ECO:0007669"/>
    <property type="project" value="TreeGrafter"/>
</dbReference>
<reference evidence="4" key="1">
    <citation type="submission" date="2025-08" db="UniProtKB">
        <authorList>
            <consortium name="Ensembl"/>
        </authorList>
    </citation>
    <scope>IDENTIFICATION</scope>
</reference>
<dbReference type="GO" id="GO:0007015">
    <property type="term" value="P:actin filament organization"/>
    <property type="evidence" value="ECO:0007669"/>
    <property type="project" value="TreeGrafter"/>
</dbReference>
<keyword evidence="1" id="KW-0677">Repeat</keyword>
<dbReference type="GeneTree" id="ENSGT00940000158281"/>
<dbReference type="AlphaFoldDB" id="A0A8D0GUR1"/>
<accession>A0A8D0GUR1</accession>
<dbReference type="GO" id="GO:0098703">
    <property type="term" value="P:calcium ion import across plasma membrane"/>
    <property type="evidence" value="ECO:0007669"/>
    <property type="project" value="TreeGrafter"/>
</dbReference>
<dbReference type="Ensembl" id="ENSSPUT00000010647.1">
    <property type="protein sequence ID" value="ENSSPUP00000009993.1"/>
    <property type="gene ID" value="ENSSPUG00000007734.1"/>
</dbReference>
<evidence type="ECO:0000256" key="1">
    <source>
        <dbReference type="ARBA" id="ARBA00022737"/>
    </source>
</evidence>
<dbReference type="Proteomes" id="UP000694392">
    <property type="component" value="Unplaced"/>
</dbReference>
<evidence type="ECO:0000313" key="4">
    <source>
        <dbReference type="Ensembl" id="ENSSPUP00000009993.1"/>
    </source>
</evidence>
<keyword evidence="3" id="KW-0472">Membrane</keyword>
<dbReference type="PANTHER" id="PTHR10582">
    <property type="entry name" value="TRANSIENT RECEPTOR POTENTIAL ION CHANNEL PROTEIN"/>
    <property type="match status" value="1"/>
</dbReference>